<accession>A0ABQ8V6Q2</accession>
<organism evidence="1 2">
    <name type="scientific">Lentinula lateritia</name>
    <dbReference type="NCBI Taxonomy" id="40482"/>
    <lineage>
        <taxon>Eukaryota</taxon>
        <taxon>Fungi</taxon>
        <taxon>Dikarya</taxon>
        <taxon>Basidiomycota</taxon>
        <taxon>Agaricomycotina</taxon>
        <taxon>Agaricomycetes</taxon>
        <taxon>Agaricomycetidae</taxon>
        <taxon>Agaricales</taxon>
        <taxon>Marasmiineae</taxon>
        <taxon>Omphalotaceae</taxon>
        <taxon>Lentinula</taxon>
    </lineage>
</organism>
<evidence type="ECO:0000313" key="2">
    <source>
        <dbReference type="Proteomes" id="UP001150217"/>
    </source>
</evidence>
<comment type="caution">
    <text evidence="1">The sequence shown here is derived from an EMBL/GenBank/DDBJ whole genome shotgun (WGS) entry which is preliminary data.</text>
</comment>
<protein>
    <submittedName>
        <fullName evidence="1">Uncharacterized protein</fullName>
    </submittedName>
</protein>
<feature type="non-terminal residue" evidence="1">
    <location>
        <position position="101"/>
    </location>
</feature>
<gene>
    <name evidence="1" type="ORF">C8R41DRAFT_729169</name>
</gene>
<proteinExistence type="predicted"/>
<keyword evidence="2" id="KW-1185">Reference proteome</keyword>
<reference evidence="1" key="1">
    <citation type="submission" date="2022-08" db="EMBL/GenBank/DDBJ databases">
        <title>A Global Phylogenomic Analysis of the Shiitake Genus Lentinula.</title>
        <authorList>
            <consortium name="DOE Joint Genome Institute"/>
            <person name="Sierra-Patev S."/>
            <person name="Min B."/>
            <person name="Naranjo-Ortiz M."/>
            <person name="Looney B."/>
            <person name="Konkel Z."/>
            <person name="Slot J.C."/>
            <person name="Sakamoto Y."/>
            <person name="Steenwyk J.L."/>
            <person name="Rokas A."/>
            <person name="Carro J."/>
            <person name="Camarero S."/>
            <person name="Ferreira P."/>
            <person name="Molpeceres G."/>
            <person name="Ruiz-Duenas F.J."/>
            <person name="Serrano A."/>
            <person name="Henrissat B."/>
            <person name="Drula E."/>
            <person name="Hughes K.W."/>
            <person name="Mata J.L."/>
            <person name="Ishikawa N.K."/>
            <person name="Vargas-Isla R."/>
            <person name="Ushijima S."/>
            <person name="Smith C.A."/>
            <person name="Ahrendt S."/>
            <person name="Andreopoulos W."/>
            <person name="He G."/>
            <person name="Labutti K."/>
            <person name="Lipzen A."/>
            <person name="Ng V."/>
            <person name="Riley R."/>
            <person name="Sandor L."/>
            <person name="Barry K."/>
            <person name="Martinez A.T."/>
            <person name="Xiao Y."/>
            <person name="Gibbons J.G."/>
            <person name="Terashima K."/>
            <person name="Grigoriev I.V."/>
            <person name="Hibbett D.S."/>
        </authorList>
    </citation>
    <scope>NUCLEOTIDE SEQUENCE</scope>
    <source>
        <strain evidence="1">RHP3577 ss4</strain>
    </source>
</reference>
<sequence length="101" mass="11606">LTDQFPDAICKLFNNRKLAAKAYKECKYTGVLDIFKLPVQAKEHLIVVKGKNPGVYNRRTLMKYGLCWHGGKVIIHIGTRYDAQQAFLALKNNHQTYELPK</sequence>
<dbReference type="Proteomes" id="UP001150217">
    <property type="component" value="Unassembled WGS sequence"/>
</dbReference>
<evidence type="ECO:0000313" key="1">
    <source>
        <dbReference type="EMBL" id="KAJ4477077.1"/>
    </source>
</evidence>
<name>A0ABQ8V6Q2_9AGAR</name>
<feature type="non-terminal residue" evidence="1">
    <location>
        <position position="1"/>
    </location>
</feature>
<dbReference type="EMBL" id="JANVFT010000068">
    <property type="protein sequence ID" value="KAJ4477077.1"/>
    <property type="molecule type" value="Genomic_DNA"/>
</dbReference>